<evidence type="ECO:0000313" key="2">
    <source>
        <dbReference type="Proteomes" id="UP000887574"/>
    </source>
</evidence>
<organism evidence="2 3">
    <name type="scientific">Ditylenchus dipsaci</name>
    <dbReference type="NCBI Taxonomy" id="166011"/>
    <lineage>
        <taxon>Eukaryota</taxon>
        <taxon>Metazoa</taxon>
        <taxon>Ecdysozoa</taxon>
        <taxon>Nematoda</taxon>
        <taxon>Chromadorea</taxon>
        <taxon>Rhabditida</taxon>
        <taxon>Tylenchina</taxon>
        <taxon>Tylenchomorpha</taxon>
        <taxon>Sphaerularioidea</taxon>
        <taxon>Anguinidae</taxon>
        <taxon>Anguininae</taxon>
        <taxon>Ditylenchus</taxon>
    </lineage>
</organism>
<dbReference type="Proteomes" id="UP000887574">
    <property type="component" value="Unplaced"/>
</dbReference>
<dbReference type="AlphaFoldDB" id="A0A915E730"/>
<evidence type="ECO:0000256" key="1">
    <source>
        <dbReference type="SAM" id="Coils"/>
    </source>
</evidence>
<reference evidence="3" key="1">
    <citation type="submission" date="2022-11" db="UniProtKB">
        <authorList>
            <consortium name="WormBaseParasite"/>
        </authorList>
    </citation>
    <scope>IDENTIFICATION</scope>
</reference>
<evidence type="ECO:0000313" key="3">
    <source>
        <dbReference type="WBParaSite" id="jg3248"/>
    </source>
</evidence>
<protein>
    <submittedName>
        <fullName evidence="3">Uncharacterized protein</fullName>
    </submittedName>
</protein>
<feature type="coiled-coil region" evidence="1">
    <location>
        <begin position="170"/>
        <end position="197"/>
    </location>
</feature>
<proteinExistence type="predicted"/>
<dbReference type="WBParaSite" id="jg3248">
    <property type="protein sequence ID" value="jg3248"/>
    <property type="gene ID" value="jg3248"/>
</dbReference>
<accession>A0A915E730</accession>
<name>A0A915E730_9BILA</name>
<keyword evidence="2" id="KW-1185">Reference proteome</keyword>
<keyword evidence="1" id="KW-0175">Coiled coil</keyword>
<sequence length="236" mass="26511">MLLKGKAVAKFYVNGSASVEPMKTIKVTVRRKTRVNDFVKKAIWKVNLGQNYSFLSAQYFSKKFSKFLDVKENPKVKEGRIYNITIKPVDNYSPCSECSDGAPPALDVVKPEIDSLCETSVWIDESKTVPGRRAKSVLGIAVDLEQKVSEDELIEMFPLGCINNHGFATAAELRQGLKNLQEDISNVVNALSTLHSEIEHEQKNDNWPLTKPLASKIEEIRCLMSRLYLSKPRSSC</sequence>